<dbReference type="Pfam" id="PF12848">
    <property type="entry name" value="ABC_tran_Xtn"/>
    <property type="match status" value="1"/>
</dbReference>
<evidence type="ECO:0000256" key="2">
    <source>
        <dbReference type="ARBA" id="ARBA00022741"/>
    </source>
</evidence>
<keyword evidence="1" id="KW-0677">Repeat</keyword>
<evidence type="ECO:0000256" key="3">
    <source>
        <dbReference type="ARBA" id="ARBA00022840"/>
    </source>
</evidence>
<feature type="domain" description="ABC transporter" evidence="4">
    <location>
        <begin position="331"/>
        <end position="548"/>
    </location>
</feature>
<proteinExistence type="predicted"/>
<evidence type="ECO:0000256" key="1">
    <source>
        <dbReference type="ARBA" id="ARBA00022737"/>
    </source>
</evidence>
<dbReference type="PANTHER" id="PTHR42855:SF2">
    <property type="entry name" value="DRUG RESISTANCE ABC TRANSPORTER,ATP-BINDING PROTEIN"/>
    <property type="match status" value="1"/>
</dbReference>
<name>A0A380KXD1_9STRE</name>
<dbReference type="Gene3D" id="3.40.50.300">
    <property type="entry name" value="P-loop containing nucleotide triphosphate hydrolases"/>
    <property type="match status" value="2"/>
</dbReference>
<dbReference type="Pfam" id="PF00005">
    <property type="entry name" value="ABC_tran"/>
    <property type="match status" value="2"/>
</dbReference>
<accession>A0A380KXD1</accession>
<gene>
    <name evidence="5" type="primary">yheS_2</name>
    <name evidence="5" type="ORF">NCTC13765_00793</name>
</gene>
<dbReference type="Proteomes" id="UP000254634">
    <property type="component" value="Unassembled WGS sequence"/>
</dbReference>
<reference evidence="5" key="1">
    <citation type="submission" date="2018-06" db="EMBL/GenBank/DDBJ databases">
        <authorList>
            <consortium name="Pathogen Informatics"/>
            <person name="Doyle S."/>
        </authorList>
    </citation>
    <scope>NUCLEOTIDE SEQUENCE [LARGE SCALE GENOMIC DNA]</scope>
    <source>
        <strain evidence="5">NCTC13765</strain>
    </source>
</reference>
<dbReference type="FunFam" id="3.40.50.300:FF:000011">
    <property type="entry name" value="Putative ABC transporter ATP-binding component"/>
    <property type="match status" value="1"/>
</dbReference>
<dbReference type="FunFam" id="3.40.50.300:FF:000070">
    <property type="entry name" value="Putative ABC transporter ATP-binding component"/>
    <property type="match status" value="1"/>
</dbReference>
<evidence type="ECO:0000259" key="4">
    <source>
        <dbReference type="PROSITE" id="PS50893"/>
    </source>
</evidence>
<dbReference type="InterPro" id="IPR003593">
    <property type="entry name" value="AAA+_ATPase"/>
</dbReference>
<dbReference type="PROSITE" id="PS00211">
    <property type="entry name" value="ABC_TRANSPORTER_1"/>
    <property type="match status" value="1"/>
</dbReference>
<protein>
    <submittedName>
        <fullName evidence="5">ABC transporter ATPase</fullName>
    </submittedName>
</protein>
<organism evidence="5 6">
    <name type="scientific">Streptococcus massiliensis</name>
    <dbReference type="NCBI Taxonomy" id="313439"/>
    <lineage>
        <taxon>Bacteria</taxon>
        <taxon>Bacillati</taxon>
        <taxon>Bacillota</taxon>
        <taxon>Bacilli</taxon>
        <taxon>Lactobacillales</taxon>
        <taxon>Streptococcaceae</taxon>
        <taxon>Streptococcus</taxon>
    </lineage>
</organism>
<dbReference type="SUPFAM" id="SSF52540">
    <property type="entry name" value="P-loop containing nucleoside triphosphate hydrolases"/>
    <property type="match status" value="2"/>
</dbReference>
<dbReference type="CDD" id="cd03221">
    <property type="entry name" value="ABCF_EF-3"/>
    <property type="match status" value="2"/>
</dbReference>
<keyword evidence="6" id="KW-1185">Reference proteome</keyword>
<dbReference type="AlphaFoldDB" id="A0A380KXD1"/>
<dbReference type="EMBL" id="UHFR01000005">
    <property type="protein sequence ID" value="SUN76305.1"/>
    <property type="molecule type" value="Genomic_DNA"/>
</dbReference>
<dbReference type="STRING" id="1123307.GCA_000380065_00380"/>
<feature type="domain" description="ABC transporter" evidence="4">
    <location>
        <begin position="13"/>
        <end position="263"/>
    </location>
</feature>
<dbReference type="PROSITE" id="PS50893">
    <property type="entry name" value="ABC_TRANSPORTER_2"/>
    <property type="match status" value="2"/>
</dbReference>
<dbReference type="PANTHER" id="PTHR42855">
    <property type="entry name" value="ABC TRANSPORTER ATP-BINDING SUBUNIT"/>
    <property type="match status" value="1"/>
</dbReference>
<sequence length="551" mass="62068">MKLVIKEENIILLTVSDVSLRFSDRKLFDEVNIKFTAGNTYGLIGANGAGKSTFLKILAGDIEPSTGNVALGPNERLSVLRQNHFDYEEERAIDVVIMGNEQLYSIMKEKDAIYMKPDFSDEDGVRAAELEGTFAELGGWEAESEAAQLLQNLNIPEELHYQNMSELANGDKVKVLLAKALFGKPDVLLLDEPTNGLDIQSITWLEDFLIDFENTVIVVSHDRHFLNKVCTHMADLDFGKIKLYVGNYDFWKESSELAAKLQADRNAKAEEKIKELQDFVARFSANASKSKQATSRKKMLDKIVLEEIIPSSRKYPFINFKAEREMGNDLLTVENLSVKIDGETILDNISFILRPGDKTALIGQNDIQTTALIRALMGDIDYEGTVKWGVTTSRSYLPKDNSRDFAGGESILDWLRQFASKEEDDNTFLRGFLGRMLFSGDEVNKSVNVLSGGEKVRVMLSKLMLLKSNVLVLDDPTNHLDLESISSLNDGLKNFKESIIFASHDHEFIQTLANHIIVLSKNGIIDRIDETYDEFLENKEVQAKVQELWKD</sequence>
<dbReference type="GO" id="GO:0005524">
    <property type="term" value="F:ATP binding"/>
    <property type="evidence" value="ECO:0007669"/>
    <property type="project" value="UniProtKB-KW"/>
</dbReference>
<dbReference type="InterPro" id="IPR017871">
    <property type="entry name" value="ABC_transporter-like_CS"/>
</dbReference>
<dbReference type="SMART" id="SM00382">
    <property type="entry name" value="AAA"/>
    <property type="match status" value="2"/>
</dbReference>
<keyword evidence="3" id="KW-0067">ATP-binding</keyword>
<keyword evidence="2" id="KW-0547">Nucleotide-binding</keyword>
<dbReference type="InterPro" id="IPR032781">
    <property type="entry name" value="ABC_tran_Xtn"/>
</dbReference>
<dbReference type="InterPro" id="IPR027417">
    <property type="entry name" value="P-loop_NTPase"/>
</dbReference>
<dbReference type="InterPro" id="IPR051309">
    <property type="entry name" value="ABCF_ATPase"/>
</dbReference>
<dbReference type="GO" id="GO:0016887">
    <property type="term" value="F:ATP hydrolysis activity"/>
    <property type="evidence" value="ECO:0007669"/>
    <property type="project" value="InterPro"/>
</dbReference>
<evidence type="ECO:0000313" key="5">
    <source>
        <dbReference type="EMBL" id="SUN76305.1"/>
    </source>
</evidence>
<evidence type="ECO:0000313" key="6">
    <source>
        <dbReference type="Proteomes" id="UP000254634"/>
    </source>
</evidence>
<dbReference type="InterPro" id="IPR003439">
    <property type="entry name" value="ABC_transporter-like_ATP-bd"/>
</dbReference>